<keyword evidence="3" id="KW-0067">ATP-binding</keyword>
<proteinExistence type="inferred from homology"/>
<dbReference type="InterPro" id="IPR014013">
    <property type="entry name" value="Helic_SF1/SF2_ATP-bd_DinG/Rad3"/>
</dbReference>
<sequence>MSSPARPQVPFAYRGKDDFRAKLARWIGDVFYDVLPEHGYEIREEQIFTAFQLADAVCKGKVHFAEAGLGTGKTFAYLLTAVAYARFKGRPAVIACASTVLQEQLAGPGGDIEKLSSLLGLDIDARMAKDPRQYICDAKVDQLNNPLWEQPDKTLDKVLSWAGETGRGERSELPQVPDRVWAQVAWDEDMSCDTCPARGYCKPVKAREHYRAALDLIVCDHGIFFDDLWTREERIADGKLPLLPDYAAVIFDEGHKVVLPAAMRAGRQVDEEDINSMLLALEKIQGARTSLLAAVVATDAATARFFNILHNSTIEDERSDRFIVRISDQLLKAAHTMQRALEALYFELQNEQELQLQSLSDTRLQSYEARVERSIMALRRFGRKEGKDVIVWVERGDGSFWVVPRDLGELLNKHLFAKGLPVVFSSATLSTAGDFSYFARTVGVLKSSTSSVASSFNYDQQVQVYLPRRFPEQRQISRFPLALGRLVALLRLWSGRALVLTNAPSEVRRIRKALQEYRLSFPFLWEDSGERGYLIRKFREDTSSVLVGSGFWEGIDVPGEPLSLLVIWQLPFPPRDPLIEARRRQVLEQELDPVSLVDYPEMGLKLKQGCGRLIRTSDDRGAIAVLEPVLGMPWERVALGALPEGARVVHRIADLKPDRSGSGKEEGSSKSSLQVLLEKKNSMSANPWT</sequence>
<feature type="region of interest" description="Disordered" evidence="5">
    <location>
        <begin position="656"/>
        <end position="689"/>
    </location>
</feature>
<name>A0A9D2WQ27_9FIRM</name>
<evidence type="ECO:0000256" key="5">
    <source>
        <dbReference type="SAM" id="MobiDB-lite"/>
    </source>
</evidence>
<feature type="compositionally biased region" description="Basic and acidic residues" evidence="5">
    <location>
        <begin position="656"/>
        <end position="668"/>
    </location>
</feature>
<keyword evidence="2" id="KW-0378">Hydrolase</keyword>
<dbReference type="InterPro" id="IPR006555">
    <property type="entry name" value="ATP-dep_Helicase_C"/>
</dbReference>
<organism evidence="7 8">
    <name type="scientific">Sporotomaculum syntrophicum</name>
    <dbReference type="NCBI Taxonomy" id="182264"/>
    <lineage>
        <taxon>Bacteria</taxon>
        <taxon>Bacillati</taxon>
        <taxon>Bacillota</taxon>
        <taxon>Clostridia</taxon>
        <taxon>Eubacteriales</taxon>
        <taxon>Desulfallaceae</taxon>
        <taxon>Sporotomaculum</taxon>
    </lineage>
</organism>
<evidence type="ECO:0000259" key="6">
    <source>
        <dbReference type="PROSITE" id="PS51193"/>
    </source>
</evidence>
<dbReference type="GO" id="GO:0016818">
    <property type="term" value="F:hydrolase activity, acting on acid anhydrides, in phosphorus-containing anhydrides"/>
    <property type="evidence" value="ECO:0007669"/>
    <property type="project" value="InterPro"/>
</dbReference>
<dbReference type="SMART" id="SM00491">
    <property type="entry name" value="HELICc2"/>
    <property type="match status" value="1"/>
</dbReference>
<evidence type="ECO:0000256" key="2">
    <source>
        <dbReference type="ARBA" id="ARBA00022801"/>
    </source>
</evidence>
<keyword evidence="8" id="KW-1185">Reference proteome</keyword>
<comment type="caution">
    <text evidence="7">The sequence shown here is derived from an EMBL/GenBank/DDBJ whole genome shotgun (WGS) entry which is preliminary data.</text>
</comment>
<dbReference type="PROSITE" id="PS51193">
    <property type="entry name" value="HELICASE_ATP_BIND_2"/>
    <property type="match status" value="1"/>
</dbReference>
<evidence type="ECO:0000313" key="8">
    <source>
        <dbReference type="Proteomes" id="UP000798488"/>
    </source>
</evidence>
<dbReference type="GO" id="GO:0003678">
    <property type="term" value="F:DNA helicase activity"/>
    <property type="evidence" value="ECO:0007669"/>
    <property type="project" value="TreeGrafter"/>
</dbReference>
<dbReference type="AlphaFoldDB" id="A0A9D2WQ27"/>
<dbReference type="Gene3D" id="3.40.50.300">
    <property type="entry name" value="P-loop containing nucleotide triphosphate hydrolases"/>
    <property type="match status" value="2"/>
</dbReference>
<dbReference type="GO" id="GO:0005524">
    <property type="term" value="F:ATP binding"/>
    <property type="evidence" value="ECO:0007669"/>
    <property type="project" value="UniProtKB-KW"/>
</dbReference>
<protein>
    <recommendedName>
        <fullName evidence="6">Helicase ATP-binding domain-containing protein</fullName>
    </recommendedName>
</protein>
<dbReference type="EMBL" id="LSRS01000003">
    <property type="protein sequence ID" value="KAF1085008.1"/>
    <property type="molecule type" value="Genomic_DNA"/>
</dbReference>
<evidence type="ECO:0000313" key="7">
    <source>
        <dbReference type="EMBL" id="KAF1085008.1"/>
    </source>
</evidence>
<dbReference type="SUPFAM" id="SSF52540">
    <property type="entry name" value="P-loop containing nucleoside triphosphate hydrolases"/>
    <property type="match status" value="1"/>
</dbReference>
<dbReference type="GO" id="GO:0003676">
    <property type="term" value="F:nucleic acid binding"/>
    <property type="evidence" value="ECO:0007669"/>
    <property type="project" value="InterPro"/>
</dbReference>
<feature type="domain" description="Helicase ATP-binding" evidence="6">
    <location>
        <begin position="32"/>
        <end position="334"/>
    </location>
</feature>
<dbReference type="GO" id="GO:0006139">
    <property type="term" value="P:nucleobase-containing compound metabolic process"/>
    <property type="evidence" value="ECO:0007669"/>
    <property type="project" value="InterPro"/>
</dbReference>
<comment type="similarity">
    <text evidence="4">Belongs to the helicase family. DinG subfamily.</text>
</comment>
<reference evidence="7" key="1">
    <citation type="submission" date="2016-02" db="EMBL/GenBank/DDBJ databases">
        <title>Draft Genome Sequence of Sporotomaculum syntrophicum Strain FB, a Syntrophic Benzoate Degrader.</title>
        <authorList>
            <person name="Nobu M.K."/>
            <person name="Narihiro T."/>
            <person name="Qiu Y.-L."/>
            <person name="Ohashi A."/>
            <person name="Liu W.-T."/>
            <person name="Yuji S."/>
        </authorList>
    </citation>
    <scope>NUCLEOTIDE SEQUENCE</scope>
    <source>
        <strain evidence="7">FB</strain>
    </source>
</reference>
<dbReference type="RefSeq" id="WP_202623739.1">
    <property type="nucleotide sequence ID" value="NZ_LSRS01000003.1"/>
</dbReference>
<dbReference type="PANTHER" id="PTHR11472:SF57">
    <property type="entry name" value="ATP-DEPENDENT HELICASE YPVA-RELATED"/>
    <property type="match status" value="1"/>
</dbReference>
<dbReference type="PANTHER" id="PTHR11472">
    <property type="entry name" value="DNA REPAIR DEAD HELICASE RAD3/XP-D SUBFAMILY MEMBER"/>
    <property type="match status" value="1"/>
</dbReference>
<dbReference type="InterPro" id="IPR027417">
    <property type="entry name" value="P-loop_NTPase"/>
</dbReference>
<dbReference type="Proteomes" id="UP000798488">
    <property type="component" value="Unassembled WGS sequence"/>
</dbReference>
<gene>
    <name evidence="7" type="ORF">SPSYN_01144</name>
</gene>
<keyword evidence="1" id="KW-0547">Nucleotide-binding</keyword>
<dbReference type="InterPro" id="IPR045028">
    <property type="entry name" value="DinG/Rad3-like"/>
</dbReference>
<evidence type="ECO:0000256" key="1">
    <source>
        <dbReference type="ARBA" id="ARBA00022741"/>
    </source>
</evidence>
<evidence type="ECO:0000256" key="3">
    <source>
        <dbReference type="ARBA" id="ARBA00022840"/>
    </source>
</evidence>
<dbReference type="Pfam" id="PF13307">
    <property type="entry name" value="Helicase_C_2"/>
    <property type="match status" value="1"/>
</dbReference>
<accession>A0A9D2WQ27</accession>
<evidence type="ECO:0000256" key="4">
    <source>
        <dbReference type="ARBA" id="ARBA00038058"/>
    </source>
</evidence>